<evidence type="ECO:0000313" key="6">
    <source>
        <dbReference type="EMBL" id="BCJ68820.1"/>
    </source>
</evidence>
<dbReference type="SUPFAM" id="SSF54631">
    <property type="entry name" value="CBS-domain pair"/>
    <property type="match status" value="1"/>
</dbReference>
<keyword evidence="1 2" id="KW-0129">CBS domain</keyword>
<dbReference type="PANTHER" id="PTHR43080">
    <property type="entry name" value="CBS DOMAIN-CONTAINING PROTEIN CBSX3, MITOCHONDRIAL"/>
    <property type="match status" value="1"/>
</dbReference>
<dbReference type="PIRSF" id="PIRSF036990">
    <property type="entry name" value="UCP036990_CBS_BON"/>
    <property type="match status" value="1"/>
</dbReference>
<dbReference type="Pfam" id="PF04972">
    <property type="entry name" value="BON"/>
    <property type="match status" value="1"/>
</dbReference>
<evidence type="ECO:0000256" key="1">
    <source>
        <dbReference type="ARBA" id="ARBA00023122"/>
    </source>
</evidence>
<feature type="domain" description="BON" evidence="4">
    <location>
        <begin position="141"/>
        <end position="207"/>
    </location>
</feature>
<dbReference type="InterPro" id="IPR000644">
    <property type="entry name" value="CBS_dom"/>
</dbReference>
<evidence type="ECO:0000256" key="2">
    <source>
        <dbReference type="PROSITE-ProRule" id="PRU00703"/>
    </source>
</evidence>
<name>A0A810N742_9ACTN</name>
<keyword evidence="7" id="KW-1185">Reference proteome</keyword>
<accession>A0A810N742</accession>
<evidence type="ECO:0000259" key="4">
    <source>
        <dbReference type="PROSITE" id="PS50914"/>
    </source>
</evidence>
<dbReference type="SMART" id="SM00116">
    <property type="entry name" value="CBS"/>
    <property type="match status" value="2"/>
</dbReference>
<dbReference type="PROSITE" id="PS50914">
    <property type="entry name" value="BON"/>
    <property type="match status" value="1"/>
</dbReference>
<dbReference type="Gene3D" id="3.10.580.10">
    <property type="entry name" value="CBS-domain"/>
    <property type="match status" value="1"/>
</dbReference>
<sequence>MRTWQVRDVMTTDVIAVVEDAGYRRMVEAVAGRRVSGVPVVDLDRRVVGVVSETDLLHRVGSGARSRWPWSGRRRVPIEAATARDLMTAPAVTAYGDTTLVDAARRMDRERVRRLPVVDDLGRLVGIVTRGDLLRVHLRPDDEIRAEVVAEVLHRILAVRDVRVEVRDGVVTLDGPVRRRTTAAYAVRLAGQVSGVVRVVDRLREVPDPLPPGGAAGVAAGGRTPDRTG</sequence>
<gene>
    <name evidence="6" type="ORF">Prubr_58410</name>
</gene>
<feature type="region of interest" description="Disordered" evidence="3">
    <location>
        <begin position="208"/>
        <end position="229"/>
    </location>
</feature>
<reference evidence="6" key="1">
    <citation type="submission" date="2020-08" db="EMBL/GenBank/DDBJ databases">
        <title>Whole genome shotgun sequence of Polymorphospora rubra NBRC 101157.</title>
        <authorList>
            <person name="Komaki H."/>
            <person name="Tamura T."/>
        </authorList>
    </citation>
    <scope>NUCLEOTIDE SEQUENCE</scope>
    <source>
        <strain evidence="6">NBRC 101157</strain>
    </source>
</reference>
<feature type="domain" description="CBS" evidence="5">
    <location>
        <begin position="10"/>
        <end position="66"/>
    </location>
</feature>
<dbReference type="AlphaFoldDB" id="A0A810N742"/>
<evidence type="ECO:0000313" key="7">
    <source>
        <dbReference type="Proteomes" id="UP000680866"/>
    </source>
</evidence>
<evidence type="ECO:0000256" key="3">
    <source>
        <dbReference type="SAM" id="MobiDB-lite"/>
    </source>
</evidence>
<dbReference type="InterPro" id="IPR051257">
    <property type="entry name" value="Diverse_CBS-Domain"/>
</dbReference>
<evidence type="ECO:0000259" key="5">
    <source>
        <dbReference type="PROSITE" id="PS51371"/>
    </source>
</evidence>
<protein>
    <recommendedName>
        <fullName evidence="8">CBS domain-containing protein</fullName>
    </recommendedName>
</protein>
<organism evidence="6 7">
    <name type="scientific">Polymorphospora rubra</name>
    <dbReference type="NCBI Taxonomy" id="338584"/>
    <lineage>
        <taxon>Bacteria</taxon>
        <taxon>Bacillati</taxon>
        <taxon>Actinomycetota</taxon>
        <taxon>Actinomycetes</taxon>
        <taxon>Micromonosporales</taxon>
        <taxon>Micromonosporaceae</taxon>
        <taxon>Polymorphospora</taxon>
    </lineage>
</organism>
<dbReference type="Pfam" id="PF00571">
    <property type="entry name" value="CBS"/>
    <property type="match status" value="2"/>
</dbReference>
<dbReference type="InterPro" id="IPR046342">
    <property type="entry name" value="CBS_dom_sf"/>
</dbReference>
<dbReference type="KEGG" id="pry:Prubr_58410"/>
<dbReference type="Gene3D" id="3.30.1340.30">
    <property type="match status" value="1"/>
</dbReference>
<feature type="domain" description="CBS" evidence="5">
    <location>
        <begin position="87"/>
        <end position="143"/>
    </location>
</feature>
<dbReference type="InterPro" id="IPR017080">
    <property type="entry name" value="UCP036990_CBS_BON"/>
</dbReference>
<dbReference type="EMBL" id="AP023359">
    <property type="protein sequence ID" value="BCJ68820.1"/>
    <property type="molecule type" value="Genomic_DNA"/>
</dbReference>
<dbReference type="InterPro" id="IPR007055">
    <property type="entry name" value="BON_dom"/>
</dbReference>
<proteinExistence type="predicted"/>
<dbReference type="PANTHER" id="PTHR43080:SF29">
    <property type="entry name" value="OS02G0818000 PROTEIN"/>
    <property type="match status" value="1"/>
</dbReference>
<dbReference type="PROSITE" id="PS51371">
    <property type="entry name" value="CBS"/>
    <property type="match status" value="2"/>
</dbReference>
<dbReference type="Proteomes" id="UP000680866">
    <property type="component" value="Chromosome"/>
</dbReference>
<evidence type="ECO:0008006" key="8">
    <source>
        <dbReference type="Google" id="ProtNLM"/>
    </source>
</evidence>
<dbReference type="RefSeq" id="WP_212818000.1">
    <property type="nucleotide sequence ID" value="NZ_AP023359.1"/>
</dbReference>